<comment type="caution">
    <text evidence="9">The sequence shown here is derived from an EMBL/GenBank/DDBJ whole genome shotgun (WGS) entry which is preliminary data.</text>
</comment>
<dbReference type="Pfam" id="PF07727">
    <property type="entry name" value="RVT_2"/>
    <property type="match status" value="3"/>
</dbReference>
<evidence type="ECO:0000259" key="8">
    <source>
        <dbReference type="PROSITE" id="PS50158"/>
    </source>
</evidence>
<keyword evidence="2" id="KW-0560">Oxidoreductase</keyword>
<dbReference type="SUPFAM" id="SSF51735">
    <property type="entry name" value="NAD(P)-binding Rossmann-fold domains"/>
    <property type="match status" value="1"/>
</dbReference>
<feature type="compositionally biased region" description="Basic residues" evidence="7">
    <location>
        <begin position="203"/>
        <end position="212"/>
    </location>
</feature>
<evidence type="ECO:0000256" key="4">
    <source>
        <dbReference type="ARBA" id="ARBA00071958"/>
    </source>
</evidence>
<feature type="region of interest" description="Disordered" evidence="7">
    <location>
        <begin position="768"/>
        <end position="809"/>
    </location>
</feature>
<dbReference type="PANTHER" id="PTHR42820">
    <property type="entry name" value="SHORT-CHAIN DEHYDROGENASE REDUCTASE"/>
    <property type="match status" value="1"/>
</dbReference>
<sequence length="2059" mass="231890">MEVNKSRMINLNGSNYHVWKGKMEDLLYVKDYYLPVFAEQKPEDKTDDEWTILHRQVCGYIRQWVDDNVYNHVSEETHARSLWNKLEQLYARKTGNNKLFLIKKMLGLKYRDGTPLSDHLNAYQGILNQLAGMNIKFEDEVQGLWLLGTLPDSWETFRTSVCNSAPNGVVTMDLAKSSVLNEEMRRKSQGSSQSEVLVTEKRGRSKSKSRGPKNRDRSKSKSNKFANVECYHCGQKGHIKKYCRQLKRDHKNEKGKEKKTDDSNDGDRVSAVTDDFLVVYDDDVVNLACHETSWVIDSGASIHATSRRDFFASYTSGDFGDVKMGNNGVAKAVGMGDVCLETNNGMMLLLKNVKHIPDIRLNLISAGKLDDEGFCNTFSDGHWKLTKGSMIVARGKKCSSLYFMQAKVSDCIINTVDNESTTELWHRRLGHMSEKGLMVLAKKNLLSGMKNAPLKKCVHCLAGKQNRVAFKTSPPSRKPDLDPVPLTHVPVHVRDEVRDEVQDDHDGTVGVDTHTQVEIDDDIHEQSPVPEVPLDVPLRRSTRDRQPSTRLKNQLSKAFAMKDLGPAKQILGIRIHRERDAKKLYLSQEKYIEKVLQRFNMDKAKAGKMEDLLYVKDYYLPVFAEQKPEDKTDDEWTILHRQVCGYIRQWVDDNVYNHVSEETHARSLWNKLEQLYARKTGNNKLFLIKKMLGLKYRDGTPLSDHLNAYQGILNQLAGMNIKFEDEVQGLWLLGTLPDSWETFRTSVCNSAPNGVVTMDLAKSSVLNEEMRRKSQGSSQSEVLVTEKRGRSKSKSRGPKNRDRSKSKSNKFANVECYHCGQKGHIKKYCRQLKRDHKNEKGKEKKTDDSNDGDRVSAVTDDFLVVYDDDVVNLACHETSWVIDSGASIHATSRRDFFASYTSGDFGDVKMGNNGVAKAVGMGDVCLETNNGMMLLLKNVKHIPDIRLNLISAGKLDDEGFCNTFSDGHWKLTKGSMIVARGKKCSSLYFMQAKVSDCIINTVDNESTTELWHRRLGHMSEKGLMVLAKKNLLSGMKNAPLKKCVHCLAGKQNRVAFKTSPPSRKPDLDPVPLTHVPVHVRDEVRDEVQDDHDGTVGVDTHTQVEIDDDIHEQSPVPEVPLDVPLRRSTRDRQPSTRLKNQLSKAFAMKDLGPAKQILGIRIHRERDAKKLYLSQEKYIEKVLQRFNMDKAKAGKMEDLLYVKDYYLPVFAEQKPEDKTDDEWTILHRQVCGYIRQWVDDNVYNHVSEETHARSLWNKLEQLYARKTGNNKLFLIKKMLGLKYRDGTPLSDHLNAYQGILNQLAGMNIKFEDEVQGLWLLGTLPDSWETFRTSVCNSAPNGVVTMDLAKSSVLNEEMRRKSQGSSQSEVLVTEKRGRSKSKSRGPKNRDRSKSKSNKFANVECYHCGQKGHIKKYCRQLKRDHKNEKGKEKKTDDSNDGDRVSAVTDDFLVVYDDDVVNLACHETSWVIDSGASIHATSRRDFFASYTSGDFGDVKMGNNGVAKAVGMGDVCLETNNGMMLLLKNVKHIPDIRLNLISAGKLDDEGFCNTFSDGHWKLTKGSMIVARGKKCSSLYFMQAKVSDCIINTVDNESTTELWHRRLGHMSEKGLMVLAKKNLLSGMKNAPLKKCVHCLAGKQNRVAFKTSPPSRKPDLDPVPLTHVPVHVRDEVRDEVQDDHDGTVGVDTHTQVEIDDDIHEQSPVPEVPLDVPLRRSTRDRQPSTRLKNQLSKAFAMKDLGPAKQILGIRIHRERDAKKLYLSQEKYIEKVLQRFNMDKAKACHLLRFDLFFVNKRIRLVGKVALVTGGATGIGECIVRLLYKHGAKVCIVDMQDNLGQLVCESLSGDPNTCFFHCDVSKEEDVRSAVDFTVNKFGTLDIMVNNAGLAGSPCPDIRNMELSEFEKVFDINVKGVFIGMKHAARIMIPQNKGSIISICSVSSALGGMGPHAYTGSKHAVSGLNKSVAAELGKYGIRVNCVSPYAVATGLALAHLPEDERTEDALVGFRDFVGRHANLQGVELTVDDVANAVLFLASDEARYISGTNLMVDGGFTSVNHSLRVFR</sequence>
<feature type="compositionally biased region" description="Basic residues" evidence="7">
    <location>
        <begin position="789"/>
        <end position="798"/>
    </location>
</feature>
<dbReference type="Gene3D" id="4.10.60.10">
    <property type="entry name" value="Zinc finger, CCHC-type"/>
    <property type="match status" value="3"/>
</dbReference>
<evidence type="ECO:0000256" key="2">
    <source>
        <dbReference type="ARBA" id="ARBA00023002"/>
    </source>
</evidence>
<dbReference type="CDD" id="cd05326">
    <property type="entry name" value="secoisolariciresinol-DH_like_SDR_c"/>
    <property type="match status" value="1"/>
</dbReference>
<comment type="catalytic activity">
    <reaction evidence="3">
        <text>21-O-acetyl-isomeliandiol + A = (21S)-21-acetoxyl-apo-melianone + AH2</text>
        <dbReference type="Rhea" id="RHEA:80307"/>
        <dbReference type="ChEBI" id="CHEBI:13193"/>
        <dbReference type="ChEBI" id="CHEBI:17499"/>
        <dbReference type="ChEBI" id="CHEBI:231455"/>
        <dbReference type="ChEBI" id="CHEBI:231456"/>
    </reaction>
    <physiologicalReaction direction="left-to-right" evidence="3">
        <dbReference type="Rhea" id="RHEA:80308"/>
    </physiologicalReaction>
</comment>
<dbReference type="EMBL" id="VAHF01000008">
    <property type="protein sequence ID" value="TXG55926.1"/>
    <property type="molecule type" value="Genomic_DNA"/>
</dbReference>
<keyword evidence="6" id="KW-0479">Metal-binding</keyword>
<comment type="similarity">
    <text evidence="1">Belongs to the short-chain dehydrogenases/reductases (SDR) family.</text>
</comment>
<dbReference type="InterPro" id="IPR036291">
    <property type="entry name" value="NAD(P)-bd_dom_sf"/>
</dbReference>
<dbReference type="GO" id="GO:0005829">
    <property type="term" value="C:cytosol"/>
    <property type="evidence" value="ECO:0007669"/>
    <property type="project" value="TreeGrafter"/>
</dbReference>
<dbReference type="Pfam" id="PF14223">
    <property type="entry name" value="Retrotran_gag_2"/>
    <property type="match status" value="3"/>
</dbReference>
<dbReference type="FunFam" id="3.40.50.720:FF:000084">
    <property type="entry name" value="Short-chain dehydrogenase reductase"/>
    <property type="match status" value="1"/>
</dbReference>
<dbReference type="InterPro" id="IPR001878">
    <property type="entry name" value="Znf_CCHC"/>
</dbReference>
<dbReference type="OrthoDB" id="418757at2759"/>
<dbReference type="GO" id="GO:0008270">
    <property type="term" value="F:zinc ion binding"/>
    <property type="evidence" value="ECO:0007669"/>
    <property type="project" value="UniProtKB-KW"/>
</dbReference>
<dbReference type="SUPFAM" id="SSF57756">
    <property type="entry name" value="Retrovirus zinc finger-like domains"/>
    <property type="match status" value="3"/>
</dbReference>
<reference evidence="10" key="1">
    <citation type="journal article" date="2019" name="Gigascience">
        <title>De novo genome assembly of the endangered Acer yangbiense, a plant species with extremely small populations endemic to Yunnan Province, China.</title>
        <authorList>
            <person name="Yang J."/>
            <person name="Wariss H.M."/>
            <person name="Tao L."/>
            <person name="Zhang R."/>
            <person name="Yun Q."/>
            <person name="Hollingsworth P."/>
            <person name="Dao Z."/>
            <person name="Luo G."/>
            <person name="Guo H."/>
            <person name="Ma Y."/>
            <person name="Sun W."/>
        </authorList>
    </citation>
    <scope>NUCLEOTIDE SEQUENCE [LARGE SCALE GENOMIC DNA]</scope>
    <source>
        <strain evidence="10">cv. Malutang</strain>
    </source>
</reference>
<evidence type="ECO:0000256" key="6">
    <source>
        <dbReference type="PROSITE-ProRule" id="PRU00047"/>
    </source>
</evidence>
<proteinExistence type="inferred from homology"/>
<dbReference type="SMART" id="SM00343">
    <property type="entry name" value="ZnF_C2HC"/>
    <property type="match status" value="3"/>
</dbReference>
<dbReference type="Pfam" id="PF13561">
    <property type="entry name" value="adh_short_C2"/>
    <property type="match status" value="1"/>
</dbReference>
<name>A0A5C7HIC1_9ROSI</name>
<dbReference type="InterPro" id="IPR045309">
    <property type="entry name" value="ABA2-like"/>
</dbReference>
<dbReference type="Proteomes" id="UP000323000">
    <property type="component" value="Chromosome 8"/>
</dbReference>
<feature type="region of interest" description="Disordered" evidence="7">
    <location>
        <begin position="1354"/>
        <end position="1395"/>
    </location>
</feature>
<dbReference type="Pfam" id="PF13976">
    <property type="entry name" value="gag_pre-integrs"/>
    <property type="match status" value="3"/>
</dbReference>
<dbReference type="InterPro" id="IPR013103">
    <property type="entry name" value="RVT_2"/>
</dbReference>
<dbReference type="Gene3D" id="3.40.50.720">
    <property type="entry name" value="NAD(P)-binding Rossmann-like Domain"/>
    <property type="match status" value="1"/>
</dbReference>
<feature type="compositionally biased region" description="Basic residues" evidence="7">
    <location>
        <begin position="1375"/>
        <end position="1384"/>
    </location>
</feature>
<dbReference type="InterPro" id="IPR054722">
    <property type="entry name" value="PolX-like_BBD"/>
</dbReference>
<dbReference type="InterPro" id="IPR036875">
    <property type="entry name" value="Znf_CCHC_sf"/>
</dbReference>
<evidence type="ECO:0000313" key="9">
    <source>
        <dbReference type="EMBL" id="TXG55926.1"/>
    </source>
</evidence>
<evidence type="ECO:0000256" key="3">
    <source>
        <dbReference type="ARBA" id="ARBA00052082"/>
    </source>
</evidence>
<dbReference type="PANTHER" id="PTHR42820:SF1">
    <property type="entry name" value="SHORT-CHAIN DEHYDROGENASE_REDUCTASE FAMILY PROTEIN"/>
    <property type="match status" value="1"/>
</dbReference>
<evidence type="ECO:0000256" key="1">
    <source>
        <dbReference type="ARBA" id="ARBA00006484"/>
    </source>
</evidence>
<protein>
    <recommendedName>
        <fullName evidence="4">(21S)-21-acetoxyl-apo-melianone synthase SDR</fullName>
    </recommendedName>
    <alternativeName>
        <fullName evidence="5">Short chain dehydrogenase-reductase</fullName>
    </alternativeName>
</protein>
<dbReference type="InterPro" id="IPR002347">
    <property type="entry name" value="SDR_fam"/>
</dbReference>
<keyword evidence="6" id="KW-0863">Zinc-finger</keyword>
<dbReference type="PRINTS" id="PR00080">
    <property type="entry name" value="SDRFAMILY"/>
</dbReference>
<keyword evidence="6" id="KW-0862">Zinc</keyword>
<feature type="region of interest" description="Disordered" evidence="7">
    <location>
        <begin position="182"/>
        <end position="223"/>
    </location>
</feature>
<keyword evidence="10" id="KW-1185">Reference proteome</keyword>
<dbReference type="PROSITE" id="PS50158">
    <property type="entry name" value="ZF_CCHC"/>
    <property type="match status" value="3"/>
</dbReference>
<evidence type="ECO:0000313" key="10">
    <source>
        <dbReference type="Proteomes" id="UP000323000"/>
    </source>
</evidence>
<organism evidence="9 10">
    <name type="scientific">Acer yangbiense</name>
    <dbReference type="NCBI Taxonomy" id="1000413"/>
    <lineage>
        <taxon>Eukaryota</taxon>
        <taxon>Viridiplantae</taxon>
        <taxon>Streptophyta</taxon>
        <taxon>Embryophyta</taxon>
        <taxon>Tracheophyta</taxon>
        <taxon>Spermatophyta</taxon>
        <taxon>Magnoliopsida</taxon>
        <taxon>eudicotyledons</taxon>
        <taxon>Gunneridae</taxon>
        <taxon>Pentapetalae</taxon>
        <taxon>rosids</taxon>
        <taxon>malvids</taxon>
        <taxon>Sapindales</taxon>
        <taxon>Sapindaceae</taxon>
        <taxon>Hippocastanoideae</taxon>
        <taxon>Acereae</taxon>
        <taxon>Acer</taxon>
    </lineage>
</organism>
<dbReference type="PRINTS" id="PR00081">
    <property type="entry name" value="GDHRDH"/>
</dbReference>
<feature type="domain" description="CCHC-type" evidence="8">
    <location>
        <begin position="816"/>
        <end position="831"/>
    </location>
</feature>
<dbReference type="InterPro" id="IPR025724">
    <property type="entry name" value="GAG-pre-integrase_dom"/>
</dbReference>
<dbReference type="NCBIfam" id="NF005559">
    <property type="entry name" value="PRK07231.1"/>
    <property type="match status" value="1"/>
</dbReference>
<feature type="domain" description="CCHC-type" evidence="8">
    <location>
        <begin position="1402"/>
        <end position="1417"/>
    </location>
</feature>
<dbReference type="GO" id="GO:0003676">
    <property type="term" value="F:nucleic acid binding"/>
    <property type="evidence" value="ECO:0007669"/>
    <property type="project" value="InterPro"/>
</dbReference>
<dbReference type="GO" id="GO:0010301">
    <property type="term" value="F:xanthoxin dehydrogenase (NAD+) activity"/>
    <property type="evidence" value="ECO:0007669"/>
    <property type="project" value="TreeGrafter"/>
</dbReference>
<evidence type="ECO:0000256" key="5">
    <source>
        <dbReference type="ARBA" id="ARBA00079187"/>
    </source>
</evidence>
<dbReference type="GO" id="GO:0009688">
    <property type="term" value="P:abscisic acid biosynthetic process"/>
    <property type="evidence" value="ECO:0007669"/>
    <property type="project" value="TreeGrafter"/>
</dbReference>
<evidence type="ECO:0000256" key="7">
    <source>
        <dbReference type="SAM" id="MobiDB-lite"/>
    </source>
</evidence>
<accession>A0A5C7HIC1</accession>
<dbReference type="Pfam" id="PF22936">
    <property type="entry name" value="Pol_BBD"/>
    <property type="match status" value="3"/>
</dbReference>
<gene>
    <name evidence="9" type="ORF">EZV62_017239</name>
</gene>
<feature type="domain" description="CCHC-type" evidence="8">
    <location>
        <begin position="230"/>
        <end position="245"/>
    </location>
</feature>